<evidence type="ECO:0000313" key="2">
    <source>
        <dbReference type="EMBL" id="ETI41185.1"/>
    </source>
</evidence>
<dbReference type="HOGENOM" id="CLU_130688_0_0_1"/>
<evidence type="ECO:0008006" key="4">
    <source>
        <dbReference type="Google" id="ProtNLM"/>
    </source>
</evidence>
<protein>
    <recommendedName>
        <fullName evidence="4">RxLR effector protein</fullName>
    </recommendedName>
</protein>
<comment type="caution">
    <text evidence="2">The sequence shown here is derived from an EMBL/GenBank/DDBJ whole genome shotgun (WGS) entry which is preliminary data.</text>
</comment>
<gene>
    <name evidence="2" type="ORF">F443_13567</name>
</gene>
<accession>V9EPJ1</accession>
<sequence length="171" mass="18266">LPFRRLLLDSTMRFTVFIALLVATFLACCSAESVQDRRLRVEAAPVPVNKDNVAKIAGGFLEKLQTNTALSKAVKAIQASDGDEAVVRKAITAFAATKESVKMTDEGVAKISAMMATTVQKNPKSWPRLRKFAKITLGATVAGFAIYGAYKALFDRKSSTAATTTTTTGSA</sequence>
<evidence type="ECO:0000313" key="3">
    <source>
        <dbReference type="Proteomes" id="UP000018721"/>
    </source>
</evidence>
<proteinExistence type="predicted"/>
<evidence type="ECO:0000256" key="1">
    <source>
        <dbReference type="SAM" id="SignalP"/>
    </source>
</evidence>
<dbReference type="EMBL" id="ANIZ01002359">
    <property type="protein sequence ID" value="ETI41185.1"/>
    <property type="molecule type" value="Genomic_DNA"/>
</dbReference>
<name>V9EPJ1_PHYNI</name>
<organism evidence="2 3">
    <name type="scientific">Phytophthora nicotianae P1569</name>
    <dbReference type="NCBI Taxonomy" id="1317065"/>
    <lineage>
        <taxon>Eukaryota</taxon>
        <taxon>Sar</taxon>
        <taxon>Stramenopiles</taxon>
        <taxon>Oomycota</taxon>
        <taxon>Peronosporomycetes</taxon>
        <taxon>Peronosporales</taxon>
        <taxon>Peronosporaceae</taxon>
        <taxon>Phytophthora</taxon>
    </lineage>
</organism>
<keyword evidence="3" id="KW-1185">Reference proteome</keyword>
<dbReference type="AlphaFoldDB" id="V9EPJ1"/>
<dbReference type="Proteomes" id="UP000018721">
    <property type="component" value="Unassembled WGS sequence"/>
</dbReference>
<keyword evidence="1" id="KW-0732">Signal</keyword>
<feature type="chain" id="PRO_5004774503" description="RxLR effector protein" evidence="1">
    <location>
        <begin position="32"/>
        <end position="171"/>
    </location>
</feature>
<dbReference type="eggNOG" id="ENOG502RFFE">
    <property type="taxonomic scope" value="Eukaryota"/>
</dbReference>
<feature type="signal peptide" evidence="1">
    <location>
        <begin position="1"/>
        <end position="31"/>
    </location>
</feature>
<reference evidence="2 3" key="1">
    <citation type="submission" date="2013-11" db="EMBL/GenBank/DDBJ databases">
        <title>The Genome Sequence of Phytophthora parasitica P1569.</title>
        <authorList>
            <consortium name="The Broad Institute Genomics Platform"/>
            <person name="Russ C."/>
            <person name="Tyler B."/>
            <person name="Panabieres F."/>
            <person name="Shan W."/>
            <person name="Tripathy S."/>
            <person name="Grunwald N."/>
            <person name="Machado M."/>
            <person name="Johnson C.S."/>
            <person name="Arredondo F."/>
            <person name="Hong C."/>
            <person name="Coffey M."/>
            <person name="Young S.K."/>
            <person name="Zeng Q."/>
            <person name="Gargeya S."/>
            <person name="Fitzgerald M."/>
            <person name="Abouelleil A."/>
            <person name="Alvarado L."/>
            <person name="Chapman S.B."/>
            <person name="Gainer-Dewar J."/>
            <person name="Goldberg J."/>
            <person name="Griggs A."/>
            <person name="Gujja S."/>
            <person name="Hansen M."/>
            <person name="Howarth C."/>
            <person name="Imamovic A."/>
            <person name="Ireland A."/>
            <person name="Larimer J."/>
            <person name="McCowan C."/>
            <person name="Murphy C."/>
            <person name="Pearson M."/>
            <person name="Poon T.W."/>
            <person name="Priest M."/>
            <person name="Roberts A."/>
            <person name="Saif S."/>
            <person name="Shea T."/>
            <person name="Sykes S."/>
            <person name="Wortman J."/>
            <person name="Nusbaum C."/>
            <person name="Birren B."/>
        </authorList>
    </citation>
    <scope>NUCLEOTIDE SEQUENCE [LARGE SCALE GENOMIC DNA]</scope>
    <source>
        <strain evidence="2 3">P1569</strain>
    </source>
</reference>
<dbReference type="OrthoDB" id="116496at2759"/>
<feature type="non-terminal residue" evidence="2">
    <location>
        <position position="1"/>
    </location>
</feature>